<proteinExistence type="inferred from homology"/>
<keyword evidence="9" id="KW-1185">Reference proteome</keyword>
<evidence type="ECO:0000256" key="4">
    <source>
        <dbReference type="ARBA" id="ARBA00022989"/>
    </source>
</evidence>
<organism evidence="8 9">
    <name type="scientific">Amphibalanus amphitrite</name>
    <name type="common">Striped barnacle</name>
    <name type="synonym">Balanus amphitrite</name>
    <dbReference type="NCBI Taxonomy" id="1232801"/>
    <lineage>
        <taxon>Eukaryota</taxon>
        <taxon>Metazoa</taxon>
        <taxon>Ecdysozoa</taxon>
        <taxon>Arthropoda</taxon>
        <taxon>Crustacea</taxon>
        <taxon>Multicrustacea</taxon>
        <taxon>Cirripedia</taxon>
        <taxon>Thoracica</taxon>
        <taxon>Thoracicalcarea</taxon>
        <taxon>Balanomorpha</taxon>
        <taxon>Balanoidea</taxon>
        <taxon>Balanidae</taxon>
        <taxon>Amphibalaninae</taxon>
        <taxon>Amphibalanus</taxon>
    </lineage>
</organism>
<name>A0A6A4VBN1_AMPAM</name>
<dbReference type="InterPro" id="IPR000535">
    <property type="entry name" value="MSP_dom"/>
</dbReference>
<comment type="similarity">
    <text evidence="2">Belongs to the VAMP-associated protein (VAP) (TC 9.B.17) family.</text>
</comment>
<comment type="subcellular location">
    <subcellularLocation>
        <location evidence="1">Membrane</location>
        <topology evidence="1">Single-pass type IV membrane protein</topology>
    </subcellularLocation>
</comment>
<dbReference type="GO" id="GO:0005886">
    <property type="term" value="C:plasma membrane"/>
    <property type="evidence" value="ECO:0007669"/>
    <property type="project" value="TreeGrafter"/>
</dbReference>
<dbReference type="PROSITE" id="PS50202">
    <property type="entry name" value="MSP"/>
    <property type="match status" value="1"/>
</dbReference>
<protein>
    <submittedName>
        <fullName evidence="8">Motile sperm domain-containing protein 2</fullName>
    </submittedName>
</protein>
<evidence type="ECO:0000256" key="5">
    <source>
        <dbReference type="ARBA" id="ARBA00023136"/>
    </source>
</evidence>
<dbReference type="GO" id="GO:0090158">
    <property type="term" value="P:endoplasmic reticulum membrane organization"/>
    <property type="evidence" value="ECO:0007669"/>
    <property type="project" value="TreeGrafter"/>
</dbReference>
<evidence type="ECO:0000256" key="6">
    <source>
        <dbReference type="SAM" id="Phobius"/>
    </source>
</evidence>
<accession>A0A6A4VBN1</accession>
<evidence type="ECO:0000256" key="1">
    <source>
        <dbReference type="ARBA" id="ARBA00004211"/>
    </source>
</evidence>
<dbReference type="GO" id="GO:0005789">
    <property type="term" value="C:endoplasmic reticulum membrane"/>
    <property type="evidence" value="ECO:0007669"/>
    <property type="project" value="InterPro"/>
</dbReference>
<dbReference type="Proteomes" id="UP000440578">
    <property type="component" value="Unassembled WGS sequence"/>
</dbReference>
<dbReference type="EMBL" id="VIIS01001907">
    <property type="protein sequence ID" value="KAF0291083.1"/>
    <property type="molecule type" value="Genomic_DNA"/>
</dbReference>
<sequence length="235" mass="26076">MVCGSSQLVDLISVCPYGEVRFKCDAPRSRAPFTITNTHRCPVAFKIKTTSPEKFRVRPSCGVIACGCSITVEVALCEGVSPRHVLCDKFLVVATPVQRENICQKELCRLWKCVPQEQRFEHRLRCVLDAEPAPARACADVPSSGLPLRCLADKLECLMDRVCARQRLVERSARLQEQNHRLITSCLYILAALAVANAVLILIAYRAVSEYGGGLVFGLIRRVSPSCASLWSWLL</sequence>
<evidence type="ECO:0000259" key="7">
    <source>
        <dbReference type="PROSITE" id="PS50202"/>
    </source>
</evidence>
<dbReference type="InterPro" id="IPR008962">
    <property type="entry name" value="PapD-like_sf"/>
</dbReference>
<dbReference type="InterPro" id="IPR016763">
    <property type="entry name" value="VAP"/>
</dbReference>
<evidence type="ECO:0000256" key="3">
    <source>
        <dbReference type="ARBA" id="ARBA00022692"/>
    </source>
</evidence>
<dbReference type="InterPro" id="IPR013783">
    <property type="entry name" value="Ig-like_fold"/>
</dbReference>
<comment type="caution">
    <text evidence="8">The sequence shown here is derived from an EMBL/GenBank/DDBJ whole genome shotgun (WGS) entry which is preliminary data.</text>
</comment>
<feature type="transmembrane region" description="Helical" evidence="6">
    <location>
        <begin position="182"/>
        <end position="205"/>
    </location>
</feature>
<dbReference type="PANTHER" id="PTHR10809:SF6">
    <property type="entry name" value="AT11025P-RELATED"/>
    <property type="match status" value="1"/>
</dbReference>
<keyword evidence="3 6" id="KW-0812">Transmembrane</keyword>
<feature type="domain" description="MSP" evidence="7">
    <location>
        <begin position="11"/>
        <end position="129"/>
    </location>
</feature>
<reference evidence="8 9" key="1">
    <citation type="submission" date="2019-07" db="EMBL/GenBank/DDBJ databases">
        <title>Draft genome assembly of a fouling barnacle, Amphibalanus amphitrite (Darwin, 1854): The first reference genome for Thecostraca.</title>
        <authorList>
            <person name="Kim W."/>
        </authorList>
    </citation>
    <scope>NUCLEOTIDE SEQUENCE [LARGE SCALE GENOMIC DNA]</scope>
    <source>
        <strain evidence="8">SNU_AA5</strain>
        <tissue evidence="8">Soma without cirri and trophi</tissue>
    </source>
</reference>
<dbReference type="PANTHER" id="PTHR10809">
    <property type="entry name" value="VESICLE-ASSOCIATED MEMBRANE PROTEIN-ASSOCIATED PROTEIN"/>
    <property type="match status" value="1"/>
</dbReference>
<evidence type="ECO:0000313" key="8">
    <source>
        <dbReference type="EMBL" id="KAF0291083.1"/>
    </source>
</evidence>
<dbReference type="GO" id="GO:0033149">
    <property type="term" value="F:FFAT motif binding"/>
    <property type="evidence" value="ECO:0007669"/>
    <property type="project" value="TreeGrafter"/>
</dbReference>
<dbReference type="AlphaFoldDB" id="A0A6A4VBN1"/>
<gene>
    <name evidence="8" type="primary">Mospd2_4</name>
    <name evidence="8" type="ORF">FJT64_010751</name>
</gene>
<keyword evidence="5 6" id="KW-0472">Membrane</keyword>
<evidence type="ECO:0000313" key="9">
    <source>
        <dbReference type="Proteomes" id="UP000440578"/>
    </source>
</evidence>
<keyword evidence="4 6" id="KW-1133">Transmembrane helix</keyword>
<dbReference type="Gene3D" id="2.60.40.10">
    <property type="entry name" value="Immunoglobulins"/>
    <property type="match status" value="1"/>
</dbReference>
<dbReference type="SUPFAM" id="SSF49354">
    <property type="entry name" value="PapD-like"/>
    <property type="match status" value="1"/>
</dbReference>
<dbReference type="Pfam" id="PF00635">
    <property type="entry name" value="Motile_Sperm"/>
    <property type="match status" value="1"/>
</dbReference>
<dbReference type="OrthoDB" id="75724at2759"/>
<evidence type="ECO:0000256" key="2">
    <source>
        <dbReference type="ARBA" id="ARBA00008932"/>
    </source>
</evidence>
<dbReference type="GO" id="GO:0061817">
    <property type="term" value="P:endoplasmic reticulum-plasma membrane tethering"/>
    <property type="evidence" value="ECO:0007669"/>
    <property type="project" value="TreeGrafter"/>
</dbReference>